<protein>
    <recommendedName>
        <fullName evidence="7">HTH psq-type domain-containing protein</fullName>
    </recommendedName>
</protein>
<sequence>MPTKYQRKLRAERGAWTEENLRQAIEAITNGTMGVNEASRNFNIPKATLLRRKNSNNLRKTGSLGPACTLGDQVEQKLVAHIKKLQKFGFAPTRSDVRYMAFALAEQLKIKHRFNTVIKMAGIRTAEGVSVARSTALNRETVNSYFALLETVLTENQLFDKPGNIFNIDETGLQLNNKPGHVIAAKGSKSVSSITSGEKGETISLIACCNGEGTFIPPYCIFKGKNVKDEYSSGMPPGSVVRMSQKSAYVNTEIFFNWLKEHFLPRKPMGKVLLILDGHTSHCNLCEMLEFADEHGIIILCLPPHTTHYLQPLDRAVFKSLKSHYYEACNNYIKTNTNKKIGRLQFGQLLAQAWSKSAVASNAISGFKATGIIPFSPDAIPEYAFIEVNPEPSEQPLPAEQSKVYIAFYFLKYLGLNKENMSPNSQSSHRINEHSHSTPVKMNMELVDIDNSIRQPSCSHWSGNKSTDEPTPGKMLDKINPVPKGLTQHAKKRGRTGGTSPDNIAIRKAKSKKIEKREPIKKTKKKISKNIKNRKTKMGESINKKRQSWQEDDMKSALEEVRNKQMGWKRAAKTYNVPASTLRRRFHQKNRFATASSKGFLGGKRPTFSKELEEILVSHLRDLEVRFFGLNMVELRRLAFDIAESNHLPHPFNKTKKMAGWDWVHGFLKRNPSISLRLPEKTSLARAQAFNKPKIKEFFSILTKVIDDNNLSPNQIWNVDESGFSTVHSKSAKIFATKGRKQVGILSSAERGNHFTAICSMNAIGTYVPPAIIYPRKKMKQDLLDHALPGCLGLCQENGWVNGDLFLKWLIHFNDFVKPSLTSKVLLIVDGHGSHKNLPVLEFAKRNGIILFCLPPHTTHRLQPLDVSVYGPLTIYYDQEIQKWLRSNPGRAVTHTQVGELFFNAYKKAATIENALSGFSKTGIQPLNMDIFPDYVFAAAETTNIVHQNEENDLPNEVVEVKAPAGEIASSSKVSSKLSNSPNSDQNKMSKFKESLLQISPMPIAPAPQDGLRKKRKRGTTGVLNTSPAITAAQLAEAEKKEKERRKTLRKKHETVRSLFDNSEDEEEVEIFESDHESDAACLYCNELFSISKKGEHWIRCQKCNSWCHTECAGVDRKIKVFKCELCI</sequence>
<dbReference type="SUPFAM" id="SSF57903">
    <property type="entry name" value="FYVE/PHD zinc finger"/>
    <property type="match status" value="1"/>
</dbReference>
<evidence type="ECO:0000256" key="6">
    <source>
        <dbReference type="SAM" id="MobiDB-lite"/>
    </source>
</evidence>
<dbReference type="AlphaFoldDB" id="A0A5N4B0P8"/>
<keyword evidence="5" id="KW-0238">DNA-binding</keyword>
<evidence type="ECO:0000259" key="7">
    <source>
        <dbReference type="PROSITE" id="PS50960"/>
    </source>
</evidence>
<dbReference type="InterPro" id="IPR009057">
    <property type="entry name" value="Homeodomain-like_sf"/>
</dbReference>
<feature type="region of interest" description="Disordered" evidence="6">
    <location>
        <begin position="1003"/>
        <end position="1022"/>
    </location>
</feature>
<accession>A0A5N4B0P8</accession>
<dbReference type="GO" id="GO:0003677">
    <property type="term" value="F:DNA binding"/>
    <property type="evidence" value="ECO:0007669"/>
    <property type="project" value="UniProtKB-UniRule"/>
</dbReference>
<comment type="subcellular location">
    <subcellularLocation>
        <location evidence="1 5">Nucleus</location>
    </subcellularLocation>
</comment>
<dbReference type="InterPro" id="IPR013083">
    <property type="entry name" value="Znf_RING/FYVE/PHD"/>
</dbReference>
<proteinExistence type="predicted"/>
<feature type="domain" description="HTH psq-type" evidence="7">
    <location>
        <begin position="540"/>
        <end position="592"/>
    </location>
</feature>
<evidence type="ECO:0000313" key="9">
    <source>
        <dbReference type="Proteomes" id="UP000327044"/>
    </source>
</evidence>
<feature type="domain" description="HTH psq-type" evidence="7">
    <location>
        <begin position="1"/>
        <end position="59"/>
    </location>
</feature>
<keyword evidence="9" id="KW-1185">Reference proteome</keyword>
<dbReference type="Pfam" id="PF05225">
    <property type="entry name" value="HTH_psq"/>
    <property type="match status" value="2"/>
</dbReference>
<keyword evidence="2" id="KW-0479">Metal-binding</keyword>
<dbReference type="Proteomes" id="UP000327044">
    <property type="component" value="Unassembled WGS sequence"/>
</dbReference>
<dbReference type="CDD" id="cd15517">
    <property type="entry name" value="PHD_TCF19_like"/>
    <property type="match status" value="1"/>
</dbReference>
<dbReference type="PANTHER" id="PTHR19303:SF71">
    <property type="entry name" value="ZINC FINGER PHD-TYPE DOMAIN-CONTAINING PROTEIN"/>
    <property type="match status" value="1"/>
</dbReference>
<dbReference type="Pfam" id="PF03184">
    <property type="entry name" value="DDE_1"/>
    <property type="match status" value="2"/>
</dbReference>
<dbReference type="SMART" id="SM00249">
    <property type="entry name" value="PHD"/>
    <property type="match status" value="1"/>
</dbReference>
<keyword evidence="4" id="KW-0862">Zinc</keyword>
<dbReference type="Gene3D" id="1.10.10.60">
    <property type="entry name" value="Homeodomain-like"/>
    <property type="match status" value="2"/>
</dbReference>
<evidence type="ECO:0000256" key="2">
    <source>
        <dbReference type="ARBA" id="ARBA00022723"/>
    </source>
</evidence>
<dbReference type="GO" id="GO:0008270">
    <property type="term" value="F:zinc ion binding"/>
    <property type="evidence" value="ECO:0007669"/>
    <property type="project" value="UniProtKB-KW"/>
</dbReference>
<evidence type="ECO:0000256" key="1">
    <source>
        <dbReference type="ARBA" id="ARBA00004123"/>
    </source>
</evidence>
<dbReference type="PROSITE" id="PS50960">
    <property type="entry name" value="HTH_PSQ"/>
    <property type="match status" value="2"/>
</dbReference>
<evidence type="ECO:0000256" key="5">
    <source>
        <dbReference type="PROSITE-ProRule" id="PRU00320"/>
    </source>
</evidence>
<dbReference type="PANTHER" id="PTHR19303">
    <property type="entry name" value="TRANSPOSON"/>
    <property type="match status" value="1"/>
</dbReference>
<dbReference type="InterPro" id="IPR001965">
    <property type="entry name" value="Znf_PHD"/>
</dbReference>
<organism evidence="8 9">
    <name type="scientific">Photinus pyralis</name>
    <name type="common">Common eastern firefly</name>
    <name type="synonym">Lampyris pyralis</name>
    <dbReference type="NCBI Taxonomy" id="7054"/>
    <lineage>
        <taxon>Eukaryota</taxon>
        <taxon>Metazoa</taxon>
        <taxon>Ecdysozoa</taxon>
        <taxon>Arthropoda</taxon>
        <taxon>Hexapoda</taxon>
        <taxon>Insecta</taxon>
        <taxon>Pterygota</taxon>
        <taxon>Neoptera</taxon>
        <taxon>Endopterygota</taxon>
        <taxon>Coleoptera</taxon>
        <taxon>Polyphaga</taxon>
        <taxon>Elateriformia</taxon>
        <taxon>Elateroidea</taxon>
        <taxon>Lampyridae</taxon>
        <taxon>Lampyrinae</taxon>
        <taxon>Photinus</taxon>
    </lineage>
</organism>
<dbReference type="Gene3D" id="3.30.40.10">
    <property type="entry name" value="Zinc/RING finger domain, C3HC4 (zinc finger)"/>
    <property type="match status" value="1"/>
</dbReference>
<name>A0A5N4B0P8_PHOPY</name>
<keyword evidence="5" id="KW-0539">Nucleus</keyword>
<dbReference type="InterPro" id="IPR004875">
    <property type="entry name" value="DDE_SF_endonuclease_dom"/>
</dbReference>
<evidence type="ECO:0000256" key="3">
    <source>
        <dbReference type="ARBA" id="ARBA00022771"/>
    </source>
</evidence>
<feature type="DNA-binding region" description="H-T-H motif" evidence="5">
    <location>
        <begin position="568"/>
        <end position="588"/>
    </location>
</feature>
<reference evidence="8 9" key="1">
    <citation type="journal article" date="2018" name="Elife">
        <title>Firefly genomes illuminate parallel origins of bioluminescence in beetles.</title>
        <authorList>
            <person name="Fallon T.R."/>
            <person name="Lower S.E."/>
            <person name="Chang C.H."/>
            <person name="Bessho-Uehara M."/>
            <person name="Martin G.J."/>
            <person name="Bewick A.J."/>
            <person name="Behringer M."/>
            <person name="Debat H.J."/>
            <person name="Wong I."/>
            <person name="Day J.C."/>
            <person name="Suvorov A."/>
            <person name="Silva C.J."/>
            <person name="Stanger-Hall K.F."/>
            <person name="Hall D.W."/>
            <person name="Schmitz R.J."/>
            <person name="Nelson D.R."/>
            <person name="Lewis S.M."/>
            <person name="Shigenobu S."/>
            <person name="Bybee S.M."/>
            <person name="Larracuente A.M."/>
            <person name="Oba Y."/>
            <person name="Weng J.K."/>
        </authorList>
    </citation>
    <scope>NUCLEOTIDE SEQUENCE [LARGE SCALE GENOMIC DNA]</scope>
    <source>
        <strain evidence="8">1611_PpyrPB1</strain>
        <tissue evidence="8">Whole body</tissue>
    </source>
</reference>
<dbReference type="SUPFAM" id="SSF46689">
    <property type="entry name" value="Homeodomain-like"/>
    <property type="match status" value="2"/>
</dbReference>
<feature type="compositionally biased region" description="Polar residues" evidence="6">
    <location>
        <begin position="454"/>
        <end position="465"/>
    </location>
</feature>
<dbReference type="EMBL" id="VVIM01000001">
    <property type="protein sequence ID" value="KAB0803136.1"/>
    <property type="molecule type" value="Genomic_DNA"/>
</dbReference>
<dbReference type="Gene3D" id="3.30.420.10">
    <property type="entry name" value="Ribonuclease H-like superfamily/Ribonuclease H"/>
    <property type="match status" value="1"/>
</dbReference>
<feature type="region of interest" description="Disordered" evidence="6">
    <location>
        <begin position="454"/>
        <end position="503"/>
    </location>
</feature>
<dbReference type="InParanoid" id="A0A5N4B0P8"/>
<evidence type="ECO:0000313" key="8">
    <source>
        <dbReference type="EMBL" id="KAB0803136.1"/>
    </source>
</evidence>
<feature type="DNA-binding region" description="H-T-H motif" evidence="5">
    <location>
        <begin position="35"/>
        <end position="55"/>
    </location>
</feature>
<dbReference type="GO" id="GO:0005634">
    <property type="term" value="C:nucleus"/>
    <property type="evidence" value="ECO:0007669"/>
    <property type="project" value="UniProtKB-SubCell"/>
</dbReference>
<dbReference type="InterPro" id="IPR050863">
    <property type="entry name" value="CenT-Element_Derived"/>
</dbReference>
<gene>
    <name evidence="8" type="ORF">PPYR_00106</name>
</gene>
<evidence type="ECO:0000256" key="4">
    <source>
        <dbReference type="ARBA" id="ARBA00022833"/>
    </source>
</evidence>
<keyword evidence="3" id="KW-0863">Zinc-finger</keyword>
<dbReference type="InterPro" id="IPR036397">
    <property type="entry name" value="RNaseH_sf"/>
</dbReference>
<comment type="caution">
    <text evidence="8">The sequence shown here is derived from an EMBL/GenBank/DDBJ whole genome shotgun (WGS) entry which is preliminary data.</text>
</comment>
<dbReference type="InterPro" id="IPR011011">
    <property type="entry name" value="Znf_FYVE_PHD"/>
</dbReference>
<dbReference type="InterPro" id="IPR007889">
    <property type="entry name" value="HTH_Psq"/>
</dbReference>